<dbReference type="InterPro" id="IPR008030">
    <property type="entry name" value="NmrA-like"/>
</dbReference>
<evidence type="ECO:0000256" key="2">
    <source>
        <dbReference type="ARBA" id="ARBA00023002"/>
    </source>
</evidence>
<dbReference type="Pfam" id="PF05368">
    <property type="entry name" value="NmrA"/>
    <property type="match status" value="1"/>
</dbReference>
<dbReference type="GO" id="GO:0016491">
    <property type="term" value="F:oxidoreductase activity"/>
    <property type="evidence" value="ECO:0007669"/>
    <property type="project" value="UniProtKB-KW"/>
</dbReference>
<dbReference type="STRING" id="1296120.A0A1B9GV38"/>
<dbReference type="EMBL" id="KV700123">
    <property type="protein sequence ID" value="OCF34911.1"/>
    <property type="molecule type" value="Genomic_DNA"/>
</dbReference>
<keyword evidence="1" id="KW-0521">NADP</keyword>
<keyword evidence="5" id="KW-1185">Reference proteome</keyword>
<evidence type="ECO:0000313" key="5">
    <source>
        <dbReference type="Proteomes" id="UP000092666"/>
    </source>
</evidence>
<protein>
    <recommendedName>
        <fullName evidence="3">NmrA-like domain-containing protein</fullName>
    </recommendedName>
</protein>
<reference evidence="5" key="2">
    <citation type="submission" date="2013-12" db="EMBL/GenBank/DDBJ databases">
        <title>Evolution of pathogenesis and genome organization in the Tremellales.</title>
        <authorList>
            <person name="Cuomo C."/>
            <person name="Litvintseva A."/>
            <person name="Heitman J."/>
            <person name="Chen Y."/>
            <person name="Sun S."/>
            <person name="Springer D."/>
            <person name="Dromer F."/>
            <person name="Young S."/>
            <person name="Zeng Q."/>
            <person name="Chapman S."/>
            <person name="Gujja S."/>
            <person name="Saif S."/>
            <person name="Birren B."/>
        </authorList>
    </citation>
    <scope>NUCLEOTIDE SEQUENCE [LARGE SCALE GENOMIC DNA]</scope>
    <source>
        <strain evidence="5">BCC8398</strain>
    </source>
</reference>
<dbReference type="Proteomes" id="UP000092666">
    <property type="component" value="Unassembled WGS sequence"/>
</dbReference>
<reference evidence="4 5" key="1">
    <citation type="submission" date="2013-07" db="EMBL/GenBank/DDBJ databases">
        <title>The Genome Sequence of Cryptococcus heveanensis BCC8398.</title>
        <authorList>
            <consortium name="The Broad Institute Genome Sequencing Platform"/>
            <person name="Cuomo C."/>
            <person name="Litvintseva A."/>
            <person name="Chen Y."/>
            <person name="Heitman J."/>
            <person name="Sun S."/>
            <person name="Springer D."/>
            <person name="Dromer F."/>
            <person name="Young S.K."/>
            <person name="Zeng Q."/>
            <person name="Gargeya S."/>
            <person name="Fitzgerald M."/>
            <person name="Abouelleil A."/>
            <person name="Alvarado L."/>
            <person name="Berlin A.M."/>
            <person name="Chapman S.B."/>
            <person name="Dewar J."/>
            <person name="Goldberg J."/>
            <person name="Griggs A."/>
            <person name="Gujja S."/>
            <person name="Hansen M."/>
            <person name="Howarth C."/>
            <person name="Imamovic A."/>
            <person name="Larimer J."/>
            <person name="McCowan C."/>
            <person name="Murphy C."/>
            <person name="Pearson M."/>
            <person name="Priest M."/>
            <person name="Roberts A."/>
            <person name="Saif S."/>
            <person name="Shea T."/>
            <person name="Sykes S."/>
            <person name="Wortman J."/>
            <person name="Nusbaum C."/>
            <person name="Birren B."/>
        </authorList>
    </citation>
    <scope>NUCLEOTIDE SEQUENCE [LARGE SCALE GENOMIC DNA]</scope>
    <source>
        <strain evidence="4 5">BCC8398</strain>
    </source>
</reference>
<evidence type="ECO:0000256" key="1">
    <source>
        <dbReference type="ARBA" id="ARBA00022857"/>
    </source>
</evidence>
<dbReference type="AlphaFoldDB" id="A0A1B9GV38"/>
<accession>A0A1B9GV38</accession>
<gene>
    <name evidence="4" type="ORF">I316_03458</name>
</gene>
<dbReference type="PANTHER" id="PTHR47706:SF9">
    <property type="entry name" value="NMRA-LIKE DOMAIN-CONTAINING PROTEIN-RELATED"/>
    <property type="match status" value="1"/>
</dbReference>
<evidence type="ECO:0000259" key="3">
    <source>
        <dbReference type="Pfam" id="PF05368"/>
    </source>
</evidence>
<dbReference type="Gene3D" id="3.40.50.720">
    <property type="entry name" value="NAD(P)-binding Rossmann-like Domain"/>
    <property type="match status" value="1"/>
</dbReference>
<keyword evidence="2" id="KW-0560">Oxidoreductase</keyword>
<sequence>MPLSVGLLAHTGQVGVHFLHSLVKEHDKGNVKLVVLHRDGSDLSSVPKDVETRVVQLDEHGKAKNQKAVEGLDVVLTAVPREGWLAQTHLIEVLSESPTIKLLVPSGFDLDWENEGPDAPAADAMEIKKQVFARAKELGVPTVNILAGLFDNYVFDPHWEIVNTDVQGNNITFFRDAQHQPIHLTTLPYFGYAVTQLIQKPASLDGKVFQLYDLAPTGQDIVDILTKCHGSPTHINHYTEEEYKRAITERKDMLKAGVHRKWGDGDWGPSERLVVDGWQGLTIEQLIYDWVSKV</sequence>
<dbReference type="OrthoDB" id="5283654at2759"/>
<feature type="domain" description="NmrA-like" evidence="3">
    <location>
        <begin position="10"/>
        <end position="247"/>
    </location>
</feature>
<evidence type="ECO:0000313" key="4">
    <source>
        <dbReference type="EMBL" id="OCF34911.1"/>
    </source>
</evidence>
<dbReference type="SUPFAM" id="SSF51735">
    <property type="entry name" value="NAD(P)-binding Rossmann-fold domains"/>
    <property type="match status" value="1"/>
</dbReference>
<dbReference type="PANTHER" id="PTHR47706">
    <property type="entry name" value="NMRA-LIKE FAMILY PROTEIN"/>
    <property type="match status" value="1"/>
</dbReference>
<dbReference type="InterPro" id="IPR051609">
    <property type="entry name" value="NmrA/Isoflavone_reductase-like"/>
</dbReference>
<organism evidence="4 5">
    <name type="scientific">Kwoniella heveanensis BCC8398</name>
    <dbReference type="NCBI Taxonomy" id="1296120"/>
    <lineage>
        <taxon>Eukaryota</taxon>
        <taxon>Fungi</taxon>
        <taxon>Dikarya</taxon>
        <taxon>Basidiomycota</taxon>
        <taxon>Agaricomycotina</taxon>
        <taxon>Tremellomycetes</taxon>
        <taxon>Tremellales</taxon>
        <taxon>Cryptococcaceae</taxon>
        <taxon>Kwoniella</taxon>
    </lineage>
</organism>
<name>A0A1B9GV38_9TREE</name>
<proteinExistence type="predicted"/>
<dbReference type="Gene3D" id="3.90.25.10">
    <property type="entry name" value="UDP-galactose 4-epimerase, domain 1"/>
    <property type="match status" value="1"/>
</dbReference>
<dbReference type="InterPro" id="IPR036291">
    <property type="entry name" value="NAD(P)-bd_dom_sf"/>
</dbReference>